<dbReference type="GO" id="GO:0005654">
    <property type="term" value="C:nucleoplasm"/>
    <property type="evidence" value="ECO:0000318"/>
    <property type="project" value="GO_Central"/>
</dbReference>
<evidence type="ECO:0000256" key="4">
    <source>
        <dbReference type="ARBA" id="ARBA00022741"/>
    </source>
</evidence>
<evidence type="ECO:0000259" key="9">
    <source>
        <dbReference type="PROSITE" id="PS50011"/>
    </source>
</evidence>
<dbReference type="InParanoid" id="A8XNQ5"/>
<reference evidence="11 12" key="1">
    <citation type="journal article" date="2003" name="PLoS Biol.">
        <title>The genome sequence of Caenorhabditis briggsae: a platform for comparative genomics.</title>
        <authorList>
            <person name="Stein L.D."/>
            <person name="Bao Z."/>
            <person name="Blasiar D."/>
            <person name="Blumenthal T."/>
            <person name="Brent M.R."/>
            <person name="Chen N."/>
            <person name="Chinwalla A."/>
            <person name="Clarke L."/>
            <person name="Clee C."/>
            <person name="Coghlan A."/>
            <person name="Coulson A."/>
            <person name="D'Eustachio P."/>
            <person name="Fitch D.H."/>
            <person name="Fulton L.A."/>
            <person name="Fulton R.E."/>
            <person name="Griffiths-Jones S."/>
            <person name="Harris T.W."/>
            <person name="Hillier L.W."/>
            <person name="Kamath R."/>
            <person name="Kuwabara P.E."/>
            <person name="Mardis E.R."/>
            <person name="Marra M.A."/>
            <person name="Miner T.L."/>
            <person name="Minx P."/>
            <person name="Mullikin J.C."/>
            <person name="Plumb R.W."/>
            <person name="Rogers J."/>
            <person name="Schein J.E."/>
            <person name="Sohrmann M."/>
            <person name="Spieth J."/>
            <person name="Stajich J.E."/>
            <person name="Wei C."/>
            <person name="Willey D."/>
            <person name="Wilson R.K."/>
            <person name="Durbin R."/>
            <person name="Waterston R.H."/>
        </authorList>
    </citation>
    <scope>NUCLEOTIDE SEQUENCE [LARGE SCALE GENOMIC DNA]</scope>
    <source>
        <strain evidence="11 12">AF16</strain>
    </source>
</reference>
<reference evidence="11 12" key="2">
    <citation type="journal article" date="2011" name="PLoS Genet.">
        <title>Caenorhabditis briggsae recombinant inbred line genotypes reveal inter-strain incompatibility and the evolution of recombination.</title>
        <authorList>
            <person name="Ross J.A."/>
            <person name="Koboldt D.C."/>
            <person name="Staisch J.E."/>
            <person name="Chamberlin H.M."/>
            <person name="Gupta B.P."/>
            <person name="Miller R.D."/>
            <person name="Baird S.E."/>
            <person name="Haag E.S."/>
        </authorList>
    </citation>
    <scope>NUCLEOTIDE SEQUENCE [LARGE SCALE GENOMIC DNA]</scope>
    <source>
        <strain evidence="11 12">AF16</strain>
    </source>
</reference>
<feature type="domain" description="Protein kinase" evidence="9">
    <location>
        <begin position="239"/>
        <end position="489"/>
    </location>
</feature>
<dbReference type="WormBase" id="CBG16302">
    <property type="protein sequence ID" value="CBP41868"/>
    <property type="gene ID" value="WBGene00036283"/>
</dbReference>
<dbReference type="PROSITE" id="PS00108">
    <property type="entry name" value="PROTEIN_KINASE_ST"/>
    <property type="match status" value="1"/>
</dbReference>
<dbReference type="InterPro" id="IPR045270">
    <property type="entry name" value="STKc_AGC"/>
</dbReference>
<organism evidence="11 12">
    <name type="scientific">Caenorhabditis briggsae</name>
    <dbReference type="NCBI Taxonomy" id="6238"/>
    <lineage>
        <taxon>Eukaryota</taxon>
        <taxon>Metazoa</taxon>
        <taxon>Ecdysozoa</taxon>
        <taxon>Nematoda</taxon>
        <taxon>Chromadorea</taxon>
        <taxon>Rhabditida</taxon>
        <taxon>Rhabditina</taxon>
        <taxon>Rhabditomorpha</taxon>
        <taxon>Rhabditoidea</taxon>
        <taxon>Rhabditidae</taxon>
        <taxon>Peloderinae</taxon>
        <taxon>Caenorhabditis</taxon>
    </lineage>
</organism>
<feature type="binding site" evidence="7">
    <location>
        <position position="268"/>
    </location>
    <ligand>
        <name>ATP</name>
        <dbReference type="ChEBI" id="CHEBI:30616"/>
    </ligand>
</feature>
<dbReference type="InterPro" id="IPR011009">
    <property type="entry name" value="Kinase-like_dom_sf"/>
</dbReference>
<dbReference type="STRING" id="6238.A8XNQ5"/>
<evidence type="ECO:0000256" key="1">
    <source>
        <dbReference type="ARBA" id="ARBA00022527"/>
    </source>
</evidence>
<dbReference type="Pfam" id="PF00433">
    <property type="entry name" value="Pkinase_C"/>
    <property type="match status" value="1"/>
</dbReference>
<dbReference type="PANTHER" id="PTHR24351">
    <property type="entry name" value="RIBOSOMAL PROTEIN S6 KINASE"/>
    <property type="match status" value="1"/>
</dbReference>
<dbReference type="Gene3D" id="1.10.510.10">
    <property type="entry name" value="Transferase(Phosphotransferase) domain 1"/>
    <property type="match status" value="1"/>
</dbReference>
<name>A8XNQ5_CAEBR</name>
<dbReference type="Pfam" id="PF00069">
    <property type="entry name" value="Pkinase"/>
    <property type="match status" value="1"/>
</dbReference>
<evidence type="ECO:0000256" key="8">
    <source>
        <dbReference type="SAM" id="MobiDB-lite"/>
    </source>
</evidence>
<keyword evidence="4 7" id="KW-0547">Nucleotide-binding</keyword>
<dbReference type="RefSeq" id="XP_002643583.2">
    <property type="nucleotide sequence ID" value="XM_002643537.2"/>
</dbReference>
<dbReference type="SMART" id="SM00133">
    <property type="entry name" value="S_TK_X"/>
    <property type="match status" value="1"/>
</dbReference>
<dbReference type="Proteomes" id="UP000008549">
    <property type="component" value="Unassembled WGS sequence"/>
</dbReference>
<dbReference type="GeneID" id="8585577"/>
<dbReference type="CTD" id="8585577"/>
<evidence type="ECO:0000256" key="2">
    <source>
        <dbReference type="ARBA" id="ARBA00022553"/>
    </source>
</evidence>
<evidence type="ECO:0000256" key="3">
    <source>
        <dbReference type="ARBA" id="ARBA00022679"/>
    </source>
</evidence>
<dbReference type="Gene3D" id="3.30.200.20">
    <property type="entry name" value="Phosphorylase Kinase, domain 1"/>
    <property type="match status" value="1"/>
</dbReference>
<dbReference type="GO" id="GO:0038202">
    <property type="term" value="P:TORC1 signaling"/>
    <property type="evidence" value="ECO:0000318"/>
    <property type="project" value="GO_Central"/>
</dbReference>
<keyword evidence="3" id="KW-0808">Transferase</keyword>
<evidence type="ECO:0000256" key="6">
    <source>
        <dbReference type="ARBA" id="ARBA00022840"/>
    </source>
</evidence>
<dbReference type="InterPro" id="IPR008271">
    <property type="entry name" value="Ser/Thr_kinase_AS"/>
</dbReference>
<sequence length="564" mass="63885">MTRQKSIKNIKKGLFPVRKSARVQNQKNRNIPSVKEMAQKIINEKAELDDKEQNQLDASSDHVAPNSKTILTCSTDIIRMIGKMSGLAAMFNFSLACQTAFSGLRGLLKVPSLEIRQNFWETRISTAAKETFVITENYYGQLERNPERHSLGGISVLIETGGLLHCAHTHTSSSSQSIESHSNFPAKPLVIDRHFLLTTQFCHTMDLEQEPMSNYELELAAELDKLTIDRNKSSKPNDFRLIKVVGRGGYGKVILARKNVDNKIYALKVINKPQNESNLQAVIDEIKVFKYVNSPFICQMFDYFEANRKIYFVLEFLPGGDLFTLMAKKETFDEDETRFYLAQIVIGLEYLHNNDIIYRDLKAENILIDEHGNLKLTDFGLAKFNFPIGSKTQTRCGTAECQAPEMIKGRPYGHEIDIWAIGILAVYMLTGAPPFTGETKKEVRLSIVKTKLSYPEGSSESCKEALCLTLKRIPEKRVTLAEFKKLDFFDSIDWTLMEMQKLKPPFPPEISDDEDVSQFDTYFTDMTPTVSPCKAVRKPTQKKDPFEGFDSNAESISDAVANNN</sequence>
<dbReference type="InterPro" id="IPR000719">
    <property type="entry name" value="Prot_kinase_dom"/>
</dbReference>
<evidence type="ECO:0000256" key="7">
    <source>
        <dbReference type="PROSITE-ProRule" id="PRU10141"/>
    </source>
</evidence>
<gene>
    <name evidence="11 13" type="ORF">CBG16302</name>
    <name evidence="11" type="ORF">CBG_16302</name>
</gene>
<dbReference type="HOGENOM" id="CLU_483341_0_0_1"/>
<dbReference type="InterPro" id="IPR017441">
    <property type="entry name" value="Protein_kinase_ATP_BS"/>
</dbReference>
<accession>A8XNQ5</accession>
<keyword evidence="1" id="KW-0723">Serine/threonine-protein kinase</keyword>
<evidence type="ECO:0000259" key="10">
    <source>
        <dbReference type="PROSITE" id="PS51285"/>
    </source>
</evidence>
<evidence type="ECO:0000313" key="11">
    <source>
        <dbReference type="EMBL" id="CAP34144.2"/>
    </source>
</evidence>
<dbReference type="KEGG" id="cbr:CBG_16302"/>
<dbReference type="PROSITE" id="PS51285">
    <property type="entry name" value="AGC_KINASE_CTER"/>
    <property type="match status" value="1"/>
</dbReference>
<keyword evidence="2" id="KW-0597">Phosphoprotein</keyword>
<feature type="region of interest" description="Disordered" evidence="8">
    <location>
        <begin position="533"/>
        <end position="564"/>
    </location>
</feature>
<proteinExistence type="predicted"/>
<dbReference type="AlphaFoldDB" id="A8XNQ5"/>
<dbReference type="GO" id="GO:0005737">
    <property type="term" value="C:cytoplasm"/>
    <property type="evidence" value="ECO:0000318"/>
    <property type="project" value="GO_Central"/>
</dbReference>
<dbReference type="GO" id="GO:0004674">
    <property type="term" value="F:protein serine/threonine kinase activity"/>
    <property type="evidence" value="ECO:0000318"/>
    <property type="project" value="GO_Central"/>
</dbReference>
<dbReference type="EMBL" id="HE600961">
    <property type="protein sequence ID" value="CAP34144.2"/>
    <property type="molecule type" value="Genomic_DNA"/>
</dbReference>
<evidence type="ECO:0000313" key="12">
    <source>
        <dbReference type="Proteomes" id="UP000008549"/>
    </source>
</evidence>
<evidence type="ECO:0000313" key="13">
    <source>
        <dbReference type="WormBase" id="CBG16302"/>
    </source>
</evidence>
<dbReference type="SUPFAM" id="SSF56112">
    <property type="entry name" value="Protein kinase-like (PK-like)"/>
    <property type="match status" value="1"/>
</dbReference>
<feature type="domain" description="AGC-kinase C-terminal" evidence="10">
    <location>
        <begin position="490"/>
        <end position="561"/>
    </location>
</feature>
<keyword evidence="5" id="KW-0418">Kinase</keyword>
<keyword evidence="12" id="KW-1185">Reference proteome</keyword>
<dbReference type="InterPro" id="IPR017892">
    <property type="entry name" value="Pkinase_C"/>
</dbReference>
<dbReference type="FunFam" id="1.10.510.10:FF:000048">
    <property type="entry name" value="Protein kinase C"/>
    <property type="match status" value="1"/>
</dbReference>
<dbReference type="CDD" id="cd05123">
    <property type="entry name" value="STKc_AGC"/>
    <property type="match status" value="1"/>
</dbReference>
<dbReference type="InterPro" id="IPR000961">
    <property type="entry name" value="AGC-kinase_C"/>
</dbReference>
<dbReference type="GO" id="GO:0005524">
    <property type="term" value="F:ATP binding"/>
    <property type="evidence" value="ECO:0007669"/>
    <property type="project" value="UniProtKB-UniRule"/>
</dbReference>
<dbReference type="PROSITE" id="PS50011">
    <property type="entry name" value="PROTEIN_KINASE_DOM"/>
    <property type="match status" value="1"/>
</dbReference>
<dbReference type="PROSITE" id="PS00107">
    <property type="entry name" value="PROTEIN_KINASE_ATP"/>
    <property type="match status" value="1"/>
</dbReference>
<dbReference type="SMART" id="SM00220">
    <property type="entry name" value="S_TKc"/>
    <property type="match status" value="1"/>
</dbReference>
<evidence type="ECO:0000256" key="5">
    <source>
        <dbReference type="ARBA" id="ARBA00022777"/>
    </source>
</evidence>
<keyword evidence="6 7" id="KW-0067">ATP-binding</keyword>
<dbReference type="eggNOG" id="KOG0598">
    <property type="taxonomic scope" value="Eukaryota"/>
</dbReference>
<protein>
    <submittedName>
        <fullName evidence="11">Protein CBG16302</fullName>
    </submittedName>
</protein>
<feature type="compositionally biased region" description="Polar residues" evidence="8">
    <location>
        <begin position="552"/>
        <end position="564"/>
    </location>
</feature>